<dbReference type="PANTHER" id="PTHR21450">
    <property type="entry name" value="PROTEIN ALTERED PHOSPHATE STARVATION RESPONSE 1"/>
    <property type="match status" value="1"/>
</dbReference>
<dbReference type="AlphaFoldDB" id="A0AAD8QFR4"/>
<sequence>MKIDYQKKVALLHKQKKRGVKLETLEKTKASVSHLHTRYIVDMQSMDSTVSEINRLRDKQLYPKLMDLVDGMGNMWSSMHRHHKSQFLIISGIRAFEVPPVPRETTDLHYKQTCELRDIVREWHMQFEKLMDHQKGYIRALNAWLKLNLIPIESNLKEKVSSPPRQVEPPIKNLLHAWHDQLERLPVELAKTAIKSFAEVISNIVVLQEEEVSLRRRCEETRRDLDRKKAQFEDWHSRYTERRASLGEETNPEAADAPSEDPVTERRIAIEEVEIRLKEEEGHHLRLARQVREKTLANLRMHLPELFRNMADFSFFCHDMYSSLRKSAVLPVPREEDQG</sequence>
<dbReference type="Pfam" id="PF04782">
    <property type="entry name" value="DUF632"/>
    <property type="match status" value="1"/>
</dbReference>
<dbReference type="EMBL" id="JAUUTY010000477">
    <property type="protein sequence ID" value="KAK1601256.1"/>
    <property type="molecule type" value="Genomic_DNA"/>
</dbReference>
<dbReference type="PANTHER" id="PTHR21450:SF47">
    <property type="entry name" value="OS01G0500500 PROTEIN"/>
    <property type="match status" value="1"/>
</dbReference>
<comment type="caution">
    <text evidence="4">The sequence shown here is derived from an EMBL/GenBank/DDBJ whole genome shotgun (WGS) entry which is preliminary data.</text>
</comment>
<accession>A0AAD8QFR4</accession>
<keyword evidence="1" id="KW-0175">Coiled coil</keyword>
<keyword evidence="5" id="KW-1185">Reference proteome</keyword>
<proteinExistence type="predicted"/>
<dbReference type="Proteomes" id="UP001231189">
    <property type="component" value="Unassembled WGS sequence"/>
</dbReference>
<gene>
    <name evidence="4" type="ORF">QYE76_017584</name>
</gene>
<evidence type="ECO:0000256" key="1">
    <source>
        <dbReference type="SAM" id="Coils"/>
    </source>
</evidence>
<feature type="domain" description="DUF632" evidence="3">
    <location>
        <begin position="1"/>
        <end position="202"/>
    </location>
</feature>
<evidence type="ECO:0000256" key="2">
    <source>
        <dbReference type="SAM" id="MobiDB-lite"/>
    </source>
</evidence>
<evidence type="ECO:0000313" key="4">
    <source>
        <dbReference type="EMBL" id="KAK1601256.1"/>
    </source>
</evidence>
<name>A0AAD8QFR4_LOLMU</name>
<evidence type="ECO:0000313" key="5">
    <source>
        <dbReference type="Proteomes" id="UP001231189"/>
    </source>
</evidence>
<dbReference type="InterPro" id="IPR006867">
    <property type="entry name" value="DUF632"/>
</dbReference>
<reference evidence="4" key="1">
    <citation type="submission" date="2023-07" db="EMBL/GenBank/DDBJ databases">
        <title>A chromosome-level genome assembly of Lolium multiflorum.</title>
        <authorList>
            <person name="Chen Y."/>
            <person name="Copetti D."/>
            <person name="Kolliker R."/>
            <person name="Studer B."/>
        </authorList>
    </citation>
    <scope>NUCLEOTIDE SEQUENCE</scope>
    <source>
        <strain evidence="4">02402/16</strain>
        <tissue evidence="4">Leaf</tissue>
    </source>
</reference>
<feature type="region of interest" description="Disordered" evidence="2">
    <location>
        <begin position="243"/>
        <end position="263"/>
    </location>
</feature>
<evidence type="ECO:0000259" key="3">
    <source>
        <dbReference type="Pfam" id="PF04782"/>
    </source>
</evidence>
<organism evidence="4 5">
    <name type="scientific">Lolium multiflorum</name>
    <name type="common">Italian ryegrass</name>
    <name type="synonym">Lolium perenne subsp. multiflorum</name>
    <dbReference type="NCBI Taxonomy" id="4521"/>
    <lineage>
        <taxon>Eukaryota</taxon>
        <taxon>Viridiplantae</taxon>
        <taxon>Streptophyta</taxon>
        <taxon>Embryophyta</taxon>
        <taxon>Tracheophyta</taxon>
        <taxon>Spermatophyta</taxon>
        <taxon>Magnoliopsida</taxon>
        <taxon>Liliopsida</taxon>
        <taxon>Poales</taxon>
        <taxon>Poaceae</taxon>
        <taxon>BOP clade</taxon>
        <taxon>Pooideae</taxon>
        <taxon>Poodae</taxon>
        <taxon>Poeae</taxon>
        <taxon>Poeae Chloroplast Group 2 (Poeae type)</taxon>
        <taxon>Loliodinae</taxon>
        <taxon>Loliinae</taxon>
        <taxon>Lolium</taxon>
    </lineage>
</organism>
<protein>
    <recommendedName>
        <fullName evidence="3">DUF632 domain-containing protein</fullName>
    </recommendedName>
</protein>
<feature type="coiled-coil region" evidence="1">
    <location>
        <begin position="204"/>
        <end position="231"/>
    </location>
</feature>